<evidence type="ECO:0000313" key="2">
    <source>
        <dbReference type="EMBL" id="OXA42911.1"/>
    </source>
</evidence>
<accession>A0A226DE98</accession>
<feature type="region of interest" description="Disordered" evidence="1">
    <location>
        <begin position="152"/>
        <end position="190"/>
    </location>
</feature>
<proteinExistence type="predicted"/>
<dbReference type="Proteomes" id="UP000198287">
    <property type="component" value="Unassembled WGS sequence"/>
</dbReference>
<evidence type="ECO:0000313" key="3">
    <source>
        <dbReference type="Proteomes" id="UP000198287"/>
    </source>
</evidence>
<sequence>MLRDDIEFKNSECCIRSMKLHFVLVTAAPKSIRIIQCLLNVIDIKWLLTWTESSGPSLYTSFPIFPSPPLLPFPHLPFYPFLTSSSKSSSPPLCTLNSSTLFSYTPLIPSHTSPIVPPFLYIRTLNNLSSRTAYRLLPRLWRREKKGAGRFRKEVGRTTVRRQDPESEVWGPRFPSSMPGKLDQPNHSEEFRDTANFVLSSLPSPFQPSHPNRWNK</sequence>
<feature type="compositionally biased region" description="Basic and acidic residues" evidence="1">
    <location>
        <begin position="152"/>
        <end position="165"/>
    </location>
</feature>
<dbReference type="AlphaFoldDB" id="A0A226DE98"/>
<comment type="caution">
    <text evidence="2">The sequence shown here is derived from an EMBL/GenBank/DDBJ whole genome shotgun (WGS) entry which is preliminary data.</text>
</comment>
<keyword evidence="3" id="KW-1185">Reference proteome</keyword>
<organism evidence="2 3">
    <name type="scientific">Folsomia candida</name>
    <name type="common">Springtail</name>
    <dbReference type="NCBI Taxonomy" id="158441"/>
    <lineage>
        <taxon>Eukaryota</taxon>
        <taxon>Metazoa</taxon>
        <taxon>Ecdysozoa</taxon>
        <taxon>Arthropoda</taxon>
        <taxon>Hexapoda</taxon>
        <taxon>Collembola</taxon>
        <taxon>Entomobryomorpha</taxon>
        <taxon>Isotomoidea</taxon>
        <taxon>Isotomidae</taxon>
        <taxon>Proisotominae</taxon>
        <taxon>Folsomia</taxon>
    </lineage>
</organism>
<evidence type="ECO:0000256" key="1">
    <source>
        <dbReference type="SAM" id="MobiDB-lite"/>
    </source>
</evidence>
<reference evidence="2 3" key="1">
    <citation type="submission" date="2015-12" db="EMBL/GenBank/DDBJ databases">
        <title>The genome of Folsomia candida.</title>
        <authorList>
            <person name="Faddeeva A."/>
            <person name="Derks M.F."/>
            <person name="Anvar Y."/>
            <person name="Smit S."/>
            <person name="Van Straalen N."/>
            <person name="Roelofs D."/>
        </authorList>
    </citation>
    <scope>NUCLEOTIDE SEQUENCE [LARGE SCALE GENOMIC DNA]</scope>
    <source>
        <strain evidence="2 3">VU population</strain>
        <tissue evidence="2">Whole body</tissue>
    </source>
</reference>
<protein>
    <submittedName>
        <fullName evidence="2">Uncharacterized protein</fullName>
    </submittedName>
</protein>
<gene>
    <name evidence="2" type="ORF">Fcan01_22404</name>
</gene>
<name>A0A226DE98_FOLCA</name>
<dbReference type="EMBL" id="LNIX01000024">
    <property type="protein sequence ID" value="OXA42911.1"/>
    <property type="molecule type" value="Genomic_DNA"/>
</dbReference>